<dbReference type="InterPro" id="IPR000620">
    <property type="entry name" value="EamA_dom"/>
</dbReference>
<feature type="domain" description="EamA" evidence="7">
    <location>
        <begin position="65"/>
        <end position="202"/>
    </location>
</feature>
<dbReference type="AlphaFoldDB" id="A0A8S0WWY8"/>
<feature type="transmembrane region" description="Helical" evidence="6">
    <location>
        <begin position="306"/>
        <end position="326"/>
    </location>
</feature>
<accession>A0A8S0WWY8</accession>
<feature type="region of interest" description="Disordered" evidence="5">
    <location>
        <begin position="385"/>
        <end position="429"/>
    </location>
</feature>
<comment type="subcellular location">
    <subcellularLocation>
        <location evidence="1">Membrane</location>
        <topology evidence="1">Multi-pass membrane protein</topology>
    </subcellularLocation>
</comment>
<keyword evidence="2 6" id="KW-0812">Transmembrane</keyword>
<feature type="transmembrane region" description="Helical" evidence="6">
    <location>
        <begin position="188"/>
        <end position="208"/>
    </location>
</feature>
<feature type="transmembrane region" description="Helical" evidence="6">
    <location>
        <begin position="338"/>
        <end position="355"/>
    </location>
</feature>
<evidence type="ECO:0000256" key="6">
    <source>
        <dbReference type="SAM" id="Phobius"/>
    </source>
</evidence>
<evidence type="ECO:0000256" key="2">
    <source>
        <dbReference type="ARBA" id="ARBA00022692"/>
    </source>
</evidence>
<feature type="transmembrane region" description="Helical" evidence="6">
    <location>
        <begin position="361"/>
        <end position="379"/>
    </location>
</feature>
<evidence type="ECO:0000256" key="3">
    <source>
        <dbReference type="ARBA" id="ARBA00022989"/>
    </source>
</evidence>
<feature type="transmembrane region" description="Helical" evidence="6">
    <location>
        <begin position="160"/>
        <end position="179"/>
    </location>
</feature>
<evidence type="ECO:0000256" key="4">
    <source>
        <dbReference type="ARBA" id="ARBA00023136"/>
    </source>
</evidence>
<feature type="transmembrane region" description="Helical" evidence="6">
    <location>
        <begin position="228"/>
        <end position="251"/>
    </location>
</feature>
<dbReference type="PANTHER" id="PTHR22911:SF6">
    <property type="entry name" value="SOLUTE CARRIER FAMILY 35 MEMBER G1"/>
    <property type="match status" value="1"/>
</dbReference>
<protein>
    <recommendedName>
        <fullName evidence="7">EamA domain-containing protein</fullName>
    </recommendedName>
</protein>
<comment type="caution">
    <text evidence="8">The sequence shown here is derived from an EMBL/GenBank/DDBJ whole genome shotgun (WGS) entry which is preliminary data.</text>
</comment>
<keyword evidence="4 6" id="KW-0472">Membrane</keyword>
<name>A0A8S0WWY8_CYCAE</name>
<feature type="transmembrane region" description="Helical" evidence="6">
    <location>
        <begin position="272"/>
        <end position="294"/>
    </location>
</feature>
<evidence type="ECO:0000313" key="9">
    <source>
        <dbReference type="Proteomes" id="UP000467700"/>
    </source>
</evidence>
<keyword evidence="9" id="KW-1185">Reference proteome</keyword>
<evidence type="ECO:0000256" key="1">
    <source>
        <dbReference type="ARBA" id="ARBA00004141"/>
    </source>
</evidence>
<dbReference type="GO" id="GO:0016020">
    <property type="term" value="C:membrane"/>
    <property type="evidence" value="ECO:0007669"/>
    <property type="project" value="UniProtKB-SubCell"/>
</dbReference>
<feature type="compositionally biased region" description="Polar residues" evidence="5">
    <location>
        <begin position="420"/>
        <end position="429"/>
    </location>
</feature>
<gene>
    <name evidence="8" type="ORF">AAE3_LOCUS10039</name>
</gene>
<feature type="domain" description="EamA" evidence="7">
    <location>
        <begin position="264"/>
        <end position="377"/>
    </location>
</feature>
<evidence type="ECO:0000259" key="7">
    <source>
        <dbReference type="Pfam" id="PF00892"/>
    </source>
</evidence>
<reference evidence="8 9" key="1">
    <citation type="submission" date="2020-01" db="EMBL/GenBank/DDBJ databases">
        <authorList>
            <person name="Gupta K D."/>
        </authorList>
    </citation>
    <scope>NUCLEOTIDE SEQUENCE [LARGE SCALE GENOMIC DNA]</scope>
</reference>
<dbReference type="PANTHER" id="PTHR22911">
    <property type="entry name" value="ACYL-MALONYL CONDENSING ENZYME-RELATED"/>
    <property type="match status" value="1"/>
</dbReference>
<dbReference type="OrthoDB" id="306876at2759"/>
<dbReference type="Proteomes" id="UP000467700">
    <property type="component" value="Unassembled WGS sequence"/>
</dbReference>
<organism evidence="8 9">
    <name type="scientific">Cyclocybe aegerita</name>
    <name type="common">Black poplar mushroom</name>
    <name type="synonym">Agrocybe aegerita</name>
    <dbReference type="NCBI Taxonomy" id="1973307"/>
    <lineage>
        <taxon>Eukaryota</taxon>
        <taxon>Fungi</taxon>
        <taxon>Dikarya</taxon>
        <taxon>Basidiomycota</taxon>
        <taxon>Agaricomycotina</taxon>
        <taxon>Agaricomycetes</taxon>
        <taxon>Agaricomycetidae</taxon>
        <taxon>Agaricales</taxon>
        <taxon>Agaricineae</taxon>
        <taxon>Bolbitiaceae</taxon>
        <taxon>Cyclocybe</taxon>
    </lineage>
</organism>
<sequence length="429" mass="45916">MSSKSKSAAVVVSRDVGPGFNPTSSVSEHVHFGDDGDSASDLTEAKFSRTRGALDSVKEVAKRNTGLSLVVGSQAFFSMMNTAVKVLHGVDPPITTLQLIWVRMVITYSCCMAYMYFAKIPDPFLGPKDVRLLLMCRGIGGFIGLFGIYFSLQYLSLSDAVVLTFLAPMATAIAGSIFLGENFTIGEACAGLISLGGVVLIARPTPVFGSHDSPQTSDPSAVTPAQRMLAVGIALCGVLGSTLACVPLLIFRTQFLFFSDTTIRAVGRRAHPMHAMIYFAMTSVIVTTTSMIITKTEFIVPTRVEWLSLLLMIGFFGFFGQILLTMGLQRETAGRGTMAIYTLVVFATIFERVIFHTVPTRLSVVGTLLIVSSAMYVALTKQKENASQSEGTPPIPAVSTDEGMEGLLSPSAHAPKRTDYGSTSGGRHS</sequence>
<keyword evidence="3 6" id="KW-1133">Transmembrane helix</keyword>
<evidence type="ECO:0000313" key="8">
    <source>
        <dbReference type="EMBL" id="CAA7267826.1"/>
    </source>
</evidence>
<dbReference type="EMBL" id="CACVBS010000063">
    <property type="protein sequence ID" value="CAA7267826.1"/>
    <property type="molecule type" value="Genomic_DNA"/>
</dbReference>
<dbReference type="SUPFAM" id="SSF103481">
    <property type="entry name" value="Multidrug resistance efflux transporter EmrE"/>
    <property type="match status" value="2"/>
</dbReference>
<evidence type="ECO:0000256" key="5">
    <source>
        <dbReference type="SAM" id="MobiDB-lite"/>
    </source>
</evidence>
<dbReference type="InterPro" id="IPR037185">
    <property type="entry name" value="EmrE-like"/>
</dbReference>
<feature type="region of interest" description="Disordered" evidence="5">
    <location>
        <begin position="20"/>
        <end position="39"/>
    </location>
</feature>
<feature type="transmembrane region" description="Helical" evidence="6">
    <location>
        <begin position="130"/>
        <end position="154"/>
    </location>
</feature>
<feature type="transmembrane region" description="Helical" evidence="6">
    <location>
        <begin position="100"/>
        <end position="118"/>
    </location>
</feature>
<proteinExistence type="predicted"/>
<dbReference type="Pfam" id="PF00892">
    <property type="entry name" value="EamA"/>
    <property type="match status" value="2"/>
</dbReference>